<evidence type="ECO:0000313" key="7">
    <source>
        <dbReference type="EMBL" id="MBB3996720.1"/>
    </source>
</evidence>
<dbReference type="InterPro" id="IPR049704">
    <property type="entry name" value="Aminotrans_3_PPA_site"/>
</dbReference>
<name>A0A7W6EDK1_9HYPH</name>
<organism evidence="7 8">
    <name type="scientific">Aureimonas pseudogalii</name>
    <dbReference type="NCBI Taxonomy" id="1744844"/>
    <lineage>
        <taxon>Bacteria</taxon>
        <taxon>Pseudomonadati</taxon>
        <taxon>Pseudomonadota</taxon>
        <taxon>Alphaproteobacteria</taxon>
        <taxon>Hyphomicrobiales</taxon>
        <taxon>Aurantimonadaceae</taxon>
        <taxon>Aureimonas</taxon>
    </lineage>
</organism>
<keyword evidence="5 6" id="KW-0663">Pyridoxal phosphate</keyword>
<dbReference type="PIRSF" id="PIRSF000521">
    <property type="entry name" value="Transaminase_4ab_Lys_Orn"/>
    <property type="match status" value="1"/>
</dbReference>
<evidence type="ECO:0000256" key="6">
    <source>
        <dbReference type="RuleBase" id="RU003560"/>
    </source>
</evidence>
<dbReference type="InterPro" id="IPR005814">
    <property type="entry name" value="Aminotrans_3"/>
</dbReference>
<dbReference type="AlphaFoldDB" id="A0A7W6EDK1"/>
<comment type="caution">
    <text evidence="7">The sequence shown here is derived from an EMBL/GenBank/DDBJ whole genome shotgun (WGS) entry which is preliminary data.</text>
</comment>
<dbReference type="Gene3D" id="3.90.1150.10">
    <property type="entry name" value="Aspartate Aminotransferase, domain 1"/>
    <property type="match status" value="1"/>
</dbReference>
<sequence>MLNNSLVALDRAHLVHPVASYRQHERNGVRVITSAKGATVFDAAGRPLIDGFAGLWCVNAGYGHESIVEAAARQMRELPYATAYFGLGSESAIRLAAELAERAPGDLNHVYFTLGGSDAVDTTVRLIRYYQTVRGKPEKDQFISIEQGYHGSSTVGAGLTAIPIFHAHFGAPFDWQHKIPSAYPYRNPVGTDDAAIIAASLQALKAKVEAVGGPERVAAFYAEPIQGSGGVIVPPRGWMKAMRDLCAALDILFVADEVITGFGRTGPLFASTEDDIVPDLMTVAKGLTSGYVPMGAVFLSDKVYDTIADGAGNAAVGHGTTYSAHPVSAAVGLEVLRLYEDGLLDNGRRAGARLMKGLNGLGDHPLVGEVRGRGMLAAVELVTDKAAKTPLPAAADTARRIFDRAWNQGLVIRAFGNGILGYAPPLCCTDEEIDAIVERTRLVLDETLDDPDVRAAMA</sequence>
<gene>
    <name evidence="7" type="ORF">GGR04_000541</name>
</gene>
<dbReference type="InterPro" id="IPR015422">
    <property type="entry name" value="PyrdxlP-dep_Trfase_small"/>
</dbReference>
<dbReference type="GO" id="GO:0008483">
    <property type="term" value="F:transaminase activity"/>
    <property type="evidence" value="ECO:0007669"/>
    <property type="project" value="UniProtKB-KW"/>
</dbReference>
<evidence type="ECO:0000256" key="2">
    <source>
        <dbReference type="ARBA" id="ARBA00008954"/>
    </source>
</evidence>
<keyword evidence="4 7" id="KW-0808">Transferase</keyword>
<dbReference type="PROSITE" id="PS00600">
    <property type="entry name" value="AA_TRANSFER_CLASS_3"/>
    <property type="match status" value="1"/>
</dbReference>
<dbReference type="PANTHER" id="PTHR43094:SF1">
    <property type="entry name" value="AMINOTRANSFERASE CLASS-III"/>
    <property type="match status" value="1"/>
</dbReference>
<dbReference type="SUPFAM" id="SSF53383">
    <property type="entry name" value="PLP-dependent transferases"/>
    <property type="match status" value="1"/>
</dbReference>
<evidence type="ECO:0000256" key="3">
    <source>
        <dbReference type="ARBA" id="ARBA00022576"/>
    </source>
</evidence>
<dbReference type="InterPro" id="IPR015424">
    <property type="entry name" value="PyrdxlP-dep_Trfase"/>
</dbReference>
<keyword evidence="8" id="KW-1185">Reference proteome</keyword>
<comment type="similarity">
    <text evidence="2 6">Belongs to the class-III pyridoxal-phosphate-dependent aminotransferase family.</text>
</comment>
<reference evidence="7 8" key="1">
    <citation type="submission" date="2020-08" db="EMBL/GenBank/DDBJ databases">
        <title>Genomic Encyclopedia of Type Strains, Phase IV (KMG-IV): sequencing the most valuable type-strain genomes for metagenomic binning, comparative biology and taxonomic classification.</title>
        <authorList>
            <person name="Goeker M."/>
        </authorList>
    </citation>
    <scope>NUCLEOTIDE SEQUENCE [LARGE SCALE GENOMIC DNA]</scope>
    <source>
        <strain evidence="7 8">DSM 102238</strain>
    </source>
</reference>
<dbReference type="CDD" id="cd00610">
    <property type="entry name" value="OAT_like"/>
    <property type="match status" value="1"/>
</dbReference>
<proteinExistence type="inferred from homology"/>
<evidence type="ECO:0000256" key="4">
    <source>
        <dbReference type="ARBA" id="ARBA00022679"/>
    </source>
</evidence>
<dbReference type="Gene3D" id="3.40.640.10">
    <property type="entry name" value="Type I PLP-dependent aspartate aminotransferase-like (Major domain)"/>
    <property type="match status" value="1"/>
</dbReference>
<dbReference type="Proteomes" id="UP000542776">
    <property type="component" value="Unassembled WGS sequence"/>
</dbReference>
<dbReference type="Pfam" id="PF00202">
    <property type="entry name" value="Aminotran_3"/>
    <property type="match status" value="1"/>
</dbReference>
<dbReference type="PANTHER" id="PTHR43094">
    <property type="entry name" value="AMINOTRANSFERASE"/>
    <property type="match status" value="1"/>
</dbReference>
<accession>A0A7W6EDK1</accession>
<dbReference type="RefSeq" id="WP_183197575.1">
    <property type="nucleotide sequence ID" value="NZ_JACIEK010000001.1"/>
</dbReference>
<dbReference type="NCBIfam" id="NF004625">
    <property type="entry name" value="PRK05965.1"/>
    <property type="match status" value="1"/>
</dbReference>
<dbReference type="EMBL" id="JACIEK010000001">
    <property type="protein sequence ID" value="MBB3996720.1"/>
    <property type="molecule type" value="Genomic_DNA"/>
</dbReference>
<evidence type="ECO:0000313" key="8">
    <source>
        <dbReference type="Proteomes" id="UP000542776"/>
    </source>
</evidence>
<evidence type="ECO:0000256" key="1">
    <source>
        <dbReference type="ARBA" id="ARBA00001933"/>
    </source>
</evidence>
<comment type="cofactor">
    <cofactor evidence="1">
        <name>pyridoxal 5'-phosphate</name>
        <dbReference type="ChEBI" id="CHEBI:597326"/>
    </cofactor>
</comment>
<protein>
    <submittedName>
        <fullName evidence="7">Adenosylmethionine-8-amino-7-oxononanoate aminotransferase</fullName>
    </submittedName>
</protein>
<dbReference type="GO" id="GO:0030170">
    <property type="term" value="F:pyridoxal phosphate binding"/>
    <property type="evidence" value="ECO:0007669"/>
    <property type="project" value="InterPro"/>
</dbReference>
<evidence type="ECO:0000256" key="5">
    <source>
        <dbReference type="ARBA" id="ARBA00022898"/>
    </source>
</evidence>
<dbReference type="InterPro" id="IPR015421">
    <property type="entry name" value="PyrdxlP-dep_Trfase_major"/>
</dbReference>
<dbReference type="FunFam" id="3.40.640.10:FF:000014">
    <property type="entry name" value="Adenosylmethionine-8-amino-7-oxononanoate aminotransferase, probable"/>
    <property type="match status" value="1"/>
</dbReference>
<keyword evidence="3 7" id="KW-0032">Aminotransferase</keyword>